<evidence type="ECO:0000313" key="2">
    <source>
        <dbReference type="Proteomes" id="UP001437256"/>
    </source>
</evidence>
<dbReference type="EMBL" id="JBBXMP010000073">
    <property type="protein sequence ID" value="KAL0063823.1"/>
    <property type="molecule type" value="Genomic_DNA"/>
</dbReference>
<dbReference type="SUPFAM" id="SSF52047">
    <property type="entry name" value="RNI-like"/>
    <property type="match status" value="1"/>
</dbReference>
<evidence type="ECO:0000313" key="1">
    <source>
        <dbReference type="EMBL" id="KAL0063823.1"/>
    </source>
</evidence>
<comment type="caution">
    <text evidence="1">The sequence shown here is derived from an EMBL/GenBank/DDBJ whole genome shotgun (WGS) entry which is preliminary data.</text>
</comment>
<evidence type="ECO:0008006" key="3">
    <source>
        <dbReference type="Google" id="ProtNLM"/>
    </source>
</evidence>
<dbReference type="InterPro" id="IPR032675">
    <property type="entry name" value="LRR_dom_sf"/>
</dbReference>
<proteinExistence type="predicted"/>
<accession>A0ABR2ZR30</accession>
<dbReference type="Proteomes" id="UP001437256">
    <property type="component" value="Unassembled WGS sequence"/>
</dbReference>
<keyword evidence="2" id="KW-1185">Reference proteome</keyword>
<organism evidence="1 2">
    <name type="scientific">Marasmius tenuissimus</name>
    <dbReference type="NCBI Taxonomy" id="585030"/>
    <lineage>
        <taxon>Eukaryota</taxon>
        <taxon>Fungi</taxon>
        <taxon>Dikarya</taxon>
        <taxon>Basidiomycota</taxon>
        <taxon>Agaricomycotina</taxon>
        <taxon>Agaricomycetes</taxon>
        <taxon>Agaricomycetidae</taxon>
        <taxon>Agaricales</taxon>
        <taxon>Marasmiineae</taxon>
        <taxon>Marasmiaceae</taxon>
        <taxon>Marasmius</taxon>
    </lineage>
</organism>
<gene>
    <name evidence="1" type="ORF">AAF712_009268</name>
</gene>
<sequence length="319" mass="35852">MAQWVLGQVCRSWRAVALATTDLWTKIDLSWTRTPSNISPERALLLEPVLALQLQRCRERPITFSYRSDEDRKERLALLLCSRSLQWENVSIVGESRAFAPLRQYHGLFPLLKTLHVGFLEDNWAGDSVLSAFDKLSSLEHLVIAGEAQPLIRQGNQFSWEAILHYTTVHANGWIPDLADHYRVLPRLVNVQTCVLDTCFPDVPTADLPPSPTLELSFLHTLVLKQTAMLSMPAIAPLLRWLVLPALRILRLPSGFNCPATLASFLNRFHCSLEELTILNMEDWVLNGVAVDDLIRVLKAPSLHTIYVGHRCLGIGPGG</sequence>
<name>A0ABR2ZR30_9AGAR</name>
<protein>
    <recommendedName>
        <fullName evidence="3">F-box domain-containing protein</fullName>
    </recommendedName>
</protein>
<reference evidence="1 2" key="1">
    <citation type="submission" date="2024-05" db="EMBL/GenBank/DDBJ databases">
        <title>A draft genome resource for the thread blight pathogen Marasmius tenuissimus strain MS-2.</title>
        <authorList>
            <person name="Yulfo-Soto G.E."/>
            <person name="Baruah I.K."/>
            <person name="Amoako-Attah I."/>
            <person name="Bukari Y."/>
            <person name="Meinhardt L.W."/>
            <person name="Bailey B.A."/>
            <person name="Cohen S.P."/>
        </authorList>
    </citation>
    <scope>NUCLEOTIDE SEQUENCE [LARGE SCALE GENOMIC DNA]</scope>
    <source>
        <strain evidence="1 2">MS-2</strain>
    </source>
</reference>
<dbReference type="Gene3D" id="3.80.10.10">
    <property type="entry name" value="Ribonuclease Inhibitor"/>
    <property type="match status" value="1"/>
</dbReference>